<protein>
    <submittedName>
        <fullName evidence="1">Uncharacterized protein</fullName>
    </submittedName>
</protein>
<evidence type="ECO:0000313" key="1">
    <source>
        <dbReference type="EMBL" id="ANS51777.1"/>
    </source>
</evidence>
<reference evidence="1 2" key="1">
    <citation type="submission" date="2016-04" db="EMBL/GenBank/DDBJ databases">
        <title>High quality genome of the nematocidal Bacillus thuringiensis MYBT18246.</title>
        <authorList>
            <person name="Hollensteiner J."/>
            <person name="Poehlein A."/>
            <person name="Sproeer C."/>
            <person name="Bunk B."/>
            <person name="Rosenstiel P."/>
            <person name="Schulenburg H."/>
            <person name="Liesegang H."/>
        </authorList>
    </citation>
    <scope>NUCLEOTIDE SEQUENCE [LARGE SCALE GENOMIC DNA]</scope>
    <source>
        <strain evidence="1 2">MYBT18246</strain>
        <plasmid evidence="1 2">p142098</plasmid>
    </source>
</reference>
<evidence type="ECO:0000313" key="2">
    <source>
        <dbReference type="Proteomes" id="UP000092743"/>
    </source>
</evidence>
<dbReference type="Proteomes" id="UP000092743">
    <property type="component" value="Plasmid p142098"/>
</dbReference>
<dbReference type="AlphaFoldDB" id="A0A9W3SIJ5"/>
<sequence>MKISLKLIFIVFLFCLLCTCAERREIEELGFIVGAAYDQAPGLGIKGTYQMVLPNTLSTSERGTSI</sequence>
<gene>
    <name evidence="1" type="ORF">BT246_64850</name>
</gene>
<dbReference type="PANTHER" id="PTHR35789">
    <property type="entry name" value="SPORE GERMINATION PROTEIN B3"/>
    <property type="match status" value="1"/>
</dbReference>
<name>A0A9W3SIJ5_BACTU</name>
<dbReference type="EMBL" id="CP015352">
    <property type="protein sequence ID" value="ANS51777.1"/>
    <property type="molecule type" value="Genomic_DNA"/>
</dbReference>
<organism evidence="1 2">
    <name type="scientific">Bacillus thuringiensis</name>
    <dbReference type="NCBI Taxonomy" id="1428"/>
    <lineage>
        <taxon>Bacteria</taxon>
        <taxon>Bacillati</taxon>
        <taxon>Bacillota</taxon>
        <taxon>Bacilli</taxon>
        <taxon>Bacillales</taxon>
        <taxon>Bacillaceae</taxon>
        <taxon>Bacillus</taxon>
        <taxon>Bacillus cereus group</taxon>
    </lineage>
</organism>
<proteinExistence type="predicted"/>
<dbReference type="GO" id="GO:0016020">
    <property type="term" value="C:membrane"/>
    <property type="evidence" value="ECO:0007669"/>
    <property type="project" value="InterPro"/>
</dbReference>
<accession>A0A9W3SIJ5</accession>
<dbReference type="PANTHER" id="PTHR35789:SF1">
    <property type="entry name" value="SPORE GERMINATION PROTEIN B3"/>
    <property type="match status" value="1"/>
</dbReference>
<geneLocation type="plasmid" evidence="1 2">
    <name>p142098</name>
</geneLocation>
<dbReference type="GO" id="GO:0009847">
    <property type="term" value="P:spore germination"/>
    <property type="evidence" value="ECO:0007669"/>
    <property type="project" value="InterPro"/>
</dbReference>
<keyword evidence="1" id="KW-0614">Plasmid</keyword>
<dbReference type="InterPro" id="IPR008844">
    <property type="entry name" value="Spore_GerAC-like"/>
</dbReference>